<dbReference type="InterPro" id="IPR002213">
    <property type="entry name" value="UDP_glucos_trans"/>
</dbReference>
<dbReference type="GO" id="GO:0080043">
    <property type="term" value="F:quercetin 3-O-glucosyltransferase activity"/>
    <property type="evidence" value="ECO:0007669"/>
    <property type="project" value="TreeGrafter"/>
</dbReference>
<evidence type="ECO:0000256" key="1">
    <source>
        <dbReference type="ARBA" id="ARBA00009995"/>
    </source>
</evidence>
<dbReference type="EC" id="2.4.1.-" evidence="5"/>
<evidence type="ECO:0000256" key="4">
    <source>
        <dbReference type="RuleBase" id="RU003718"/>
    </source>
</evidence>
<evidence type="ECO:0000256" key="3">
    <source>
        <dbReference type="ARBA" id="ARBA00022679"/>
    </source>
</evidence>
<dbReference type="PANTHER" id="PTHR11926:SF1560">
    <property type="entry name" value="UDP-GLYCOSYLTRANSFERASE 74E1-RELATED"/>
    <property type="match status" value="1"/>
</dbReference>
<keyword evidence="3 4" id="KW-0808">Transferase</keyword>
<evidence type="ECO:0000256" key="5">
    <source>
        <dbReference type="RuleBase" id="RU362057"/>
    </source>
</evidence>
<dbReference type="Gene3D" id="3.40.50.2000">
    <property type="entry name" value="Glycogen Phosphorylase B"/>
    <property type="match status" value="2"/>
</dbReference>
<keyword evidence="2 4" id="KW-0328">Glycosyltransferase</keyword>
<dbReference type="CDD" id="cd03784">
    <property type="entry name" value="GT1_Gtf-like"/>
    <property type="match status" value="1"/>
</dbReference>
<dbReference type="GO" id="GO:0080044">
    <property type="term" value="F:quercetin 7-O-glucosyltransferase activity"/>
    <property type="evidence" value="ECO:0007669"/>
    <property type="project" value="TreeGrafter"/>
</dbReference>
<dbReference type="InterPro" id="IPR035595">
    <property type="entry name" value="UDP_glycos_trans_CS"/>
</dbReference>
<dbReference type="PANTHER" id="PTHR11926">
    <property type="entry name" value="GLUCOSYL/GLUCURONOSYL TRANSFERASES"/>
    <property type="match status" value="1"/>
</dbReference>
<evidence type="ECO:0000256" key="2">
    <source>
        <dbReference type="ARBA" id="ARBA00022676"/>
    </source>
</evidence>
<dbReference type="PROSITE" id="PS00375">
    <property type="entry name" value="UDPGT"/>
    <property type="match status" value="1"/>
</dbReference>
<reference evidence="6" key="1">
    <citation type="submission" date="2010-06" db="EMBL/GenBank/DDBJ databases">
        <title>UDP-glucosyltransferases and beta-glucosidases of the benzoxazinoid synthesizing dicot plants Consolida orientalis and Lamium galeobdolon.</title>
        <authorList>
            <person name="Dick R."/>
            <person name="Frey M."/>
            <person name="Gierl A."/>
            <person name="Rattei T."/>
            <person name="Schwab W."/>
            <person name="Kuester B."/>
            <person name="Haslbeck M."/>
        </authorList>
    </citation>
    <scope>NUCLEOTIDE SEQUENCE</scope>
</reference>
<name>F8R894_LAMGA</name>
<gene>
    <name evidence="6" type="primary">3GT</name>
</gene>
<comment type="similarity">
    <text evidence="1 4">Belongs to the UDP-glycosyltransferase family.</text>
</comment>
<organism evidence="6">
    <name type="scientific">Lamium galeobdolon</name>
    <name type="common">Yellow archangel</name>
    <name type="synonym">Galeopsis galeobdolon</name>
    <dbReference type="NCBI Taxonomy" id="53161"/>
    <lineage>
        <taxon>Eukaryota</taxon>
        <taxon>Viridiplantae</taxon>
        <taxon>Streptophyta</taxon>
        <taxon>Embryophyta</taxon>
        <taxon>Tracheophyta</taxon>
        <taxon>Spermatophyta</taxon>
        <taxon>Magnoliopsida</taxon>
        <taxon>eudicotyledons</taxon>
        <taxon>Gunneridae</taxon>
        <taxon>Pentapetalae</taxon>
        <taxon>asterids</taxon>
        <taxon>lamiids</taxon>
        <taxon>Lamiales</taxon>
        <taxon>Lamiaceae</taxon>
        <taxon>Lamioideae</taxon>
        <taxon>Lamieae</taxon>
        <taxon>Lamium</taxon>
    </lineage>
</organism>
<dbReference type="SUPFAM" id="SSF53756">
    <property type="entry name" value="UDP-Glycosyltransferase/glycogen phosphorylase"/>
    <property type="match status" value="1"/>
</dbReference>
<proteinExistence type="evidence at transcript level"/>
<sequence>MVFESHIGVVAFPFGTHAAPLLDVVQRIAASAPGTLFSFFNTADSNRKLFNTCANIRIHEVWDGTPRDQVFTGSHFEALGLFLKACPHNLEKAIGEAEEDTGLTICSLISDAFLWFSCDLAEKRGVPWVALWTSASCSLSAHMYTHEILQALESGVAERDEHDKIQPLIPGLEMATFRDLPPEVFLDKNPSPLAVTINKAVEKLPRSHAVILNSFEEIDPIIAKDLKSKFRHFLNIGPSILPSPIADDKSGCLSWLGKQTRPKSVVYISFSTVATPPEKELVALAEALEACQFPFLWSLKEQARESLPDGFLERTTSFGKIVSWAPQLQVLAHDSVGVFVSHCGWNSIIESISSGVPMICRPFFGDQKLNSRMIQDSWKIGLRIEGGVFSKSGAMEALNRIMTGDEGKIIRENVNVLKEKATTAVEPQGSSSKNFQKLLQIICI</sequence>
<accession>F8R894</accession>
<dbReference type="AlphaFoldDB" id="F8R894"/>
<dbReference type="EMBL" id="HM559227">
    <property type="protein sequence ID" value="AEB61487.1"/>
    <property type="molecule type" value="mRNA"/>
</dbReference>
<evidence type="ECO:0000313" key="6">
    <source>
        <dbReference type="EMBL" id="AEB61487.1"/>
    </source>
</evidence>
<dbReference type="Pfam" id="PF00201">
    <property type="entry name" value="UDPGT"/>
    <property type="match status" value="1"/>
</dbReference>
<dbReference type="FunFam" id="3.40.50.2000:FF:000091">
    <property type="entry name" value="Glycosyltransferase"/>
    <property type="match status" value="1"/>
</dbReference>
<protein>
    <recommendedName>
        <fullName evidence="5">Glycosyltransferase</fullName>
        <ecNumber evidence="5">2.4.1.-</ecNumber>
    </recommendedName>
</protein>